<dbReference type="AlphaFoldDB" id="E6SH66"/>
<dbReference type="STRING" id="644966.Tmar_1621"/>
<proteinExistence type="predicted"/>
<dbReference type="HOGENOM" id="CLU_2884471_0_0_9"/>
<reference evidence="1 2" key="1">
    <citation type="journal article" date="2010" name="Stand. Genomic Sci.">
        <title>Complete genome sequence of Thermaerobacter marianensis type strain (7p75a).</title>
        <authorList>
            <person name="Han C."/>
            <person name="Gu W."/>
            <person name="Zhang X."/>
            <person name="Lapidus A."/>
            <person name="Nolan M."/>
            <person name="Copeland A."/>
            <person name="Lucas S."/>
            <person name="Del Rio T.G."/>
            <person name="Tice H."/>
            <person name="Cheng J.F."/>
            <person name="Tapia R."/>
            <person name="Goodwin L."/>
            <person name="Pitluck S."/>
            <person name="Pagani I."/>
            <person name="Ivanova N."/>
            <person name="Mavromatis K."/>
            <person name="Mikhailova N."/>
            <person name="Pati A."/>
            <person name="Chen A."/>
            <person name="Palaniappan K."/>
            <person name="Land M."/>
            <person name="Hauser L."/>
            <person name="Chang Y.J."/>
            <person name="Jeffries C.D."/>
            <person name="Schneider S."/>
            <person name="Rohde M."/>
            <person name="Goker M."/>
            <person name="Pukall R."/>
            <person name="Woyke T."/>
            <person name="Bristow J."/>
            <person name="Eisen J.A."/>
            <person name="Markowitz V."/>
            <person name="Hugenholtz P."/>
            <person name="Kyrpides N.C."/>
            <person name="Klenk H.P."/>
            <person name="Detter J.C."/>
        </authorList>
    </citation>
    <scope>NUCLEOTIDE SEQUENCE [LARGE SCALE GENOMIC DNA]</scope>
    <source>
        <strain evidence="2">ATCC 700841 / DSM 12885 / JCM 10246 / 7p75a</strain>
    </source>
</reference>
<dbReference type="Proteomes" id="UP000008915">
    <property type="component" value="Chromosome"/>
</dbReference>
<name>E6SH66_THEM7</name>
<organism evidence="1 2">
    <name type="scientific">Thermaerobacter marianensis (strain ATCC 700841 / DSM 12885 / JCM 10246 / 7p75a)</name>
    <dbReference type="NCBI Taxonomy" id="644966"/>
    <lineage>
        <taxon>Bacteria</taxon>
        <taxon>Bacillati</taxon>
        <taxon>Bacillota</taxon>
        <taxon>Clostridia</taxon>
        <taxon>Eubacteriales</taxon>
        <taxon>Clostridiales Family XVII. Incertae Sedis</taxon>
        <taxon>Thermaerobacter</taxon>
    </lineage>
</organism>
<evidence type="ECO:0000313" key="2">
    <source>
        <dbReference type="Proteomes" id="UP000008915"/>
    </source>
</evidence>
<evidence type="ECO:0000313" key="1">
    <source>
        <dbReference type="EMBL" id="ADU51730.1"/>
    </source>
</evidence>
<reference evidence="2" key="2">
    <citation type="journal article" date="2010" name="Stand. Genomic Sci.">
        <title>Complete genome sequence of Thermaerobacter marianensis type strain (7p75aT).</title>
        <authorList>
            <person name="Han C."/>
            <person name="Gu W."/>
            <person name="Zhang X."/>
            <person name="Lapidus A."/>
            <person name="Nolan M."/>
            <person name="Copeland A."/>
            <person name="Lucas S."/>
            <person name="Glavina Del Rio T."/>
            <person name="Tice H."/>
            <person name="Cheng J."/>
            <person name="Tapia R."/>
            <person name="Goodwin L."/>
            <person name="Pitluck S."/>
            <person name="Pagani I."/>
            <person name="Ivanova N."/>
            <person name="Mavromatis K."/>
            <person name="Mikhailova N."/>
            <person name="Pati A."/>
            <person name="Chen A."/>
            <person name="Palaniappan K."/>
            <person name="Land M."/>
            <person name="Hauser L."/>
            <person name="Chang Y."/>
            <person name="Jeffries C."/>
            <person name="Schneider S."/>
            <person name="Rohde M."/>
            <person name="Goker M."/>
            <person name="Pukall R."/>
            <person name="Woyke T."/>
            <person name="Bristow J."/>
            <person name="Eisen J."/>
            <person name="Markowitz V."/>
            <person name="Hugenholtz P."/>
            <person name="Kyrpides N."/>
            <person name="Klenk H."/>
            <person name="Detter J."/>
        </authorList>
    </citation>
    <scope>NUCLEOTIDE SEQUENCE [LARGE SCALE GENOMIC DNA]</scope>
    <source>
        <strain evidence="2">ATCC 700841 / DSM 12885 / JCM 10246 / 7p75a</strain>
    </source>
</reference>
<keyword evidence="2" id="KW-1185">Reference proteome</keyword>
<protein>
    <submittedName>
        <fullName evidence="1">Chromatin assembly factor 1 subunit B</fullName>
    </submittedName>
</protein>
<gene>
    <name evidence="1" type="ordered locus">Tmar_1621</name>
</gene>
<dbReference type="KEGG" id="tmr:Tmar_1621"/>
<sequence length="63" mass="6985">MAEGSFPRAHGGIAPAARKPAGAMVYQDIAPRPPVRFNEFADRNRWNPVLRMGMHRTAVAGRR</sequence>
<dbReference type="EMBL" id="CP002344">
    <property type="protein sequence ID" value="ADU51730.1"/>
    <property type="molecule type" value="Genomic_DNA"/>
</dbReference>
<accession>E6SH66</accession>